<dbReference type="Proteomes" id="UP001157733">
    <property type="component" value="Chromosome"/>
</dbReference>
<evidence type="ECO:0000313" key="1">
    <source>
        <dbReference type="EMBL" id="CAI2718566.1"/>
    </source>
</evidence>
<evidence type="ECO:0000313" key="2">
    <source>
        <dbReference type="Proteomes" id="UP001157733"/>
    </source>
</evidence>
<dbReference type="EMBL" id="OX336137">
    <property type="protein sequence ID" value="CAI2718566.1"/>
    <property type="molecule type" value="Genomic_DNA"/>
</dbReference>
<proteinExistence type="predicted"/>
<sequence>MDKLEAVQRVLRFSNTIREWCEKEHKVFFDDFDNENVENYEPGGLGDLADAIIEDGVNESILDEEDLRDFQ</sequence>
<organism evidence="1 2">
    <name type="scientific">Nitrospina watsonii</name>
    <dbReference type="NCBI Taxonomy" id="1323948"/>
    <lineage>
        <taxon>Bacteria</taxon>
        <taxon>Pseudomonadati</taxon>
        <taxon>Nitrospinota/Tectimicrobiota group</taxon>
        <taxon>Nitrospinota</taxon>
        <taxon>Nitrospinia</taxon>
        <taxon>Nitrospinales</taxon>
        <taxon>Nitrospinaceae</taxon>
        <taxon>Nitrospina</taxon>
    </lineage>
</organism>
<name>A0ABM9HEQ4_9BACT</name>
<gene>
    <name evidence="1" type="ORF">NSPWAT_1707</name>
</gene>
<dbReference type="RefSeq" id="WP_282011459.1">
    <property type="nucleotide sequence ID" value="NZ_OX336137.1"/>
</dbReference>
<reference evidence="1 2" key="1">
    <citation type="submission" date="2022-09" db="EMBL/GenBank/DDBJ databases">
        <authorList>
            <person name="Kop L."/>
        </authorList>
    </citation>
    <scope>NUCLEOTIDE SEQUENCE [LARGE SCALE GENOMIC DNA]</scope>
    <source>
        <strain evidence="1 2">347</strain>
    </source>
</reference>
<accession>A0ABM9HEQ4</accession>
<protein>
    <submittedName>
        <fullName evidence="1">Uncharacterized protein</fullName>
    </submittedName>
</protein>
<keyword evidence="2" id="KW-1185">Reference proteome</keyword>